<dbReference type="EMBL" id="PXOA01000589">
    <property type="protein sequence ID" value="RFU73950.1"/>
    <property type="molecule type" value="Genomic_DNA"/>
</dbReference>
<sequence length="214" mass="24911">MYGNFQRIPYPTHKSPMDGDTAHRDLDWVYAAQTDRTYVLRVGEFGVTRQQKLDVLENTFWPALVRWVISRQQILPGGTILGGWWRADMQGMMDWYRECLHMTARWEDAIIAHTDGIWRTALETSPWRDWPEFFLFLNEPVMDDNGQPLRDGSGRIVYKDRDPTTDGMEDAFLDLWETIANSRPLADFANNSTHTDKDVPLASQHARQKICAYN</sequence>
<name>A0A395NCW5_TRIAR</name>
<comment type="caution">
    <text evidence="1">The sequence shown here is derived from an EMBL/GenBank/DDBJ whole genome shotgun (WGS) entry which is preliminary data.</text>
</comment>
<proteinExistence type="predicted"/>
<dbReference type="OrthoDB" id="4857897at2759"/>
<reference evidence="1 2" key="1">
    <citation type="journal article" date="2018" name="PLoS Pathog.">
        <title>Evolution of structural diversity of trichothecenes, a family of toxins produced by plant pathogenic and entomopathogenic fungi.</title>
        <authorList>
            <person name="Proctor R.H."/>
            <person name="McCormick S.P."/>
            <person name="Kim H.S."/>
            <person name="Cardoza R.E."/>
            <person name="Stanley A.M."/>
            <person name="Lindo L."/>
            <person name="Kelly A."/>
            <person name="Brown D.W."/>
            <person name="Lee T."/>
            <person name="Vaughan M.M."/>
            <person name="Alexander N.J."/>
            <person name="Busman M."/>
            <person name="Gutierrez S."/>
        </authorList>
    </citation>
    <scope>NUCLEOTIDE SEQUENCE [LARGE SCALE GENOMIC DNA]</scope>
    <source>
        <strain evidence="1 2">IBT 40837</strain>
    </source>
</reference>
<organism evidence="1 2">
    <name type="scientific">Trichoderma arundinaceum</name>
    <dbReference type="NCBI Taxonomy" id="490622"/>
    <lineage>
        <taxon>Eukaryota</taxon>
        <taxon>Fungi</taxon>
        <taxon>Dikarya</taxon>
        <taxon>Ascomycota</taxon>
        <taxon>Pezizomycotina</taxon>
        <taxon>Sordariomycetes</taxon>
        <taxon>Hypocreomycetidae</taxon>
        <taxon>Hypocreales</taxon>
        <taxon>Hypocreaceae</taxon>
        <taxon>Trichoderma</taxon>
    </lineage>
</organism>
<evidence type="ECO:0000313" key="1">
    <source>
        <dbReference type="EMBL" id="RFU73950.1"/>
    </source>
</evidence>
<dbReference type="AlphaFoldDB" id="A0A395NCW5"/>
<dbReference type="Proteomes" id="UP000266272">
    <property type="component" value="Unassembled WGS sequence"/>
</dbReference>
<accession>A0A395NCW5</accession>
<evidence type="ECO:0000313" key="2">
    <source>
        <dbReference type="Proteomes" id="UP000266272"/>
    </source>
</evidence>
<protein>
    <submittedName>
        <fullName evidence="1">Uncharacterized protein</fullName>
    </submittedName>
</protein>
<gene>
    <name evidence="1" type="ORF">TARUN_8331</name>
</gene>
<keyword evidence="2" id="KW-1185">Reference proteome</keyword>